<name>A0A7E4V6B0_PANRE</name>
<protein>
    <submittedName>
        <fullName evidence="3">Uncharacterized protein</fullName>
    </submittedName>
</protein>
<reference evidence="2" key="1">
    <citation type="journal article" date="2013" name="Genetics">
        <title>The draft genome and transcriptome of Panagrellus redivivus are shaped by the harsh demands of a free-living lifestyle.</title>
        <authorList>
            <person name="Srinivasan J."/>
            <person name="Dillman A.R."/>
            <person name="Macchietto M.G."/>
            <person name="Heikkinen L."/>
            <person name="Lakso M."/>
            <person name="Fracchia K.M."/>
            <person name="Antoshechkin I."/>
            <person name="Mortazavi A."/>
            <person name="Wong G."/>
            <person name="Sternberg P.W."/>
        </authorList>
    </citation>
    <scope>NUCLEOTIDE SEQUENCE [LARGE SCALE GENOMIC DNA]</scope>
    <source>
        <strain evidence="2">MT8872</strain>
    </source>
</reference>
<organism evidence="2 3">
    <name type="scientific">Panagrellus redivivus</name>
    <name type="common">Microworm</name>
    <dbReference type="NCBI Taxonomy" id="6233"/>
    <lineage>
        <taxon>Eukaryota</taxon>
        <taxon>Metazoa</taxon>
        <taxon>Ecdysozoa</taxon>
        <taxon>Nematoda</taxon>
        <taxon>Chromadorea</taxon>
        <taxon>Rhabditida</taxon>
        <taxon>Tylenchina</taxon>
        <taxon>Panagrolaimomorpha</taxon>
        <taxon>Panagrolaimoidea</taxon>
        <taxon>Panagrolaimidae</taxon>
        <taxon>Panagrellus</taxon>
    </lineage>
</organism>
<evidence type="ECO:0000256" key="1">
    <source>
        <dbReference type="SAM" id="SignalP"/>
    </source>
</evidence>
<accession>A0A7E4V6B0</accession>
<evidence type="ECO:0000313" key="2">
    <source>
        <dbReference type="Proteomes" id="UP000492821"/>
    </source>
</evidence>
<keyword evidence="1" id="KW-0732">Signal</keyword>
<dbReference type="WBParaSite" id="Pan_g17125.t1">
    <property type="protein sequence ID" value="Pan_g17125.t1"/>
    <property type="gene ID" value="Pan_g17125"/>
</dbReference>
<feature type="signal peptide" evidence="1">
    <location>
        <begin position="1"/>
        <end position="26"/>
    </location>
</feature>
<feature type="chain" id="PRO_5028879397" evidence="1">
    <location>
        <begin position="27"/>
        <end position="93"/>
    </location>
</feature>
<proteinExistence type="predicted"/>
<keyword evidence="2" id="KW-1185">Reference proteome</keyword>
<dbReference type="Proteomes" id="UP000492821">
    <property type="component" value="Unassembled WGS sequence"/>
</dbReference>
<reference evidence="3" key="2">
    <citation type="submission" date="2020-10" db="UniProtKB">
        <authorList>
            <consortium name="WormBaseParasite"/>
        </authorList>
    </citation>
    <scope>IDENTIFICATION</scope>
</reference>
<evidence type="ECO:0000313" key="3">
    <source>
        <dbReference type="WBParaSite" id="Pan_g17125.t1"/>
    </source>
</evidence>
<dbReference type="AlphaFoldDB" id="A0A7E4V6B0"/>
<sequence>MAQFGRQVFYFFMVFILVAQVASVFGQFLEDEQQQQDEDIVMSKRIPHPSWRSNVRINHIQHQQAPPLMSAYYDRSASRPLLFRWAKRPYAMA</sequence>